<dbReference type="Gene3D" id="3.40.20.10">
    <property type="entry name" value="Severin"/>
    <property type="match status" value="1"/>
</dbReference>
<dbReference type="Pfam" id="PF08033">
    <property type="entry name" value="Sec23_BS"/>
    <property type="match status" value="1"/>
</dbReference>
<dbReference type="InterPro" id="IPR036180">
    <property type="entry name" value="Gelsolin-like_dom_sf"/>
</dbReference>
<feature type="domain" description="Sec23/Sec24 trunk" evidence="12">
    <location>
        <begin position="498"/>
        <end position="733"/>
    </location>
</feature>
<dbReference type="EMBL" id="HBIP01015471">
    <property type="protein sequence ID" value="CAE0493915.1"/>
    <property type="molecule type" value="Transcribed_RNA"/>
</dbReference>
<dbReference type="GO" id="GO:0005789">
    <property type="term" value="C:endoplasmic reticulum membrane"/>
    <property type="evidence" value="ECO:0007669"/>
    <property type="project" value="UniProtKB-SubCell"/>
</dbReference>
<dbReference type="Gene3D" id="3.40.50.410">
    <property type="entry name" value="von Willebrand factor, type A domain"/>
    <property type="match status" value="1"/>
</dbReference>
<dbReference type="SUPFAM" id="SSF82919">
    <property type="entry name" value="Zn-finger domain of Sec23/24"/>
    <property type="match status" value="1"/>
</dbReference>
<evidence type="ECO:0000259" key="11">
    <source>
        <dbReference type="Pfam" id="PF04810"/>
    </source>
</evidence>
<dbReference type="InterPro" id="IPR012990">
    <property type="entry name" value="Beta-sandwich_Sec23_24"/>
</dbReference>
<accession>A0A6S8J6E7</accession>
<evidence type="ECO:0000313" key="16">
    <source>
        <dbReference type="EMBL" id="CAE0493915.1"/>
    </source>
</evidence>
<dbReference type="GO" id="GO:0000139">
    <property type="term" value="C:Golgi membrane"/>
    <property type="evidence" value="ECO:0007669"/>
    <property type="project" value="UniProtKB-SubCell"/>
</dbReference>
<dbReference type="Gene3D" id="2.60.40.1670">
    <property type="entry name" value="beta-sandwich domain of Sec23/24"/>
    <property type="match status" value="1"/>
</dbReference>
<feature type="compositionally biased region" description="Pro residues" evidence="10">
    <location>
        <begin position="23"/>
        <end position="67"/>
    </location>
</feature>
<keyword evidence="9" id="KW-0472">Membrane</keyword>
<name>A0A6S8J6E7_DUNTE</name>
<dbReference type="SUPFAM" id="SSF81995">
    <property type="entry name" value="beta-sandwich domain of Sec23/24"/>
    <property type="match status" value="1"/>
</dbReference>
<dbReference type="InterPro" id="IPR050550">
    <property type="entry name" value="SEC23_SEC24_subfamily"/>
</dbReference>
<dbReference type="PANTHER" id="PTHR13803">
    <property type="entry name" value="SEC24-RELATED PROTEIN"/>
    <property type="match status" value="1"/>
</dbReference>
<evidence type="ECO:0000256" key="3">
    <source>
        <dbReference type="ARBA" id="ARBA00008334"/>
    </source>
</evidence>
<dbReference type="InterPro" id="IPR006895">
    <property type="entry name" value="Znf_Sec23_Sec24"/>
</dbReference>
<evidence type="ECO:0000259" key="13">
    <source>
        <dbReference type="Pfam" id="PF04815"/>
    </source>
</evidence>
<feature type="domain" description="Zinc finger Sec23/Sec24-type" evidence="11">
    <location>
        <begin position="423"/>
        <end position="461"/>
    </location>
</feature>
<feature type="region of interest" description="Disordered" evidence="10">
    <location>
        <begin position="1"/>
        <end position="247"/>
    </location>
</feature>
<keyword evidence="8" id="KW-0333">Golgi apparatus</keyword>
<evidence type="ECO:0000256" key="5">
    <source>
        <dbReference type="ARBA" id="ARBA00022824"/>
    </source>
</evidence>
<dbReference type="GO" id="GO:0008270">
    <property type="term" value="F:zinc ion binding"/>
    <property type="evidence" value="ECO:0007669"/>
    <property type="project" value="InterPro"/>
</dbReference>
<evidence type="ECO:0000256" key="4">
    <source>
        <dbReference type="ARBA" id="ARBA00022448"/>
    </source>
</evidence>
<comment type="similarity">
    <text evidence="3">Belongs to the SEC23/SEC24 family. SEC24 subfamily.</text>
</comment>
<feature type="compositionally biased region" description="Pro residues" evidence="10">
    <location>
        <begin position="1"/>
        <end position="11"/>
    </location>
</feature>
<evidence type="ECO:0000259" key="14">
    <source>
        <dbReference type="Pfam" id="PF08033"/>
    </source>
</evidence>
<dbReference type="GO" id="GO:0030127">
    <property type="term" value="C:COPII vesicle coat"/>
    <property type="evidence" value="ECO:0007669"/>
    <property type="project" value="InterPro"/>
</dbReference>
<dbReference type="InterPro" id="IPR006900">
    <property type="entry name" value="Sec23/24_helical_dom"/>
</dbReference>
<evidence type="ECO:0000256" key="1">
    <source>
        <dbReference type="ARBA" id="ARBA00004394"/>
    </source>
</evidence>
<dbReference type="AlphaFoldDB" id="A0A6S8J6E7"/>
<dbReference type="SUPFAM" id="SSF81811">
    <property type="entry name" value="Helical domain of Sec23/24"/>
    <property type="match status" value="1"/>
</dbReference>
<dbReference type="InterPro" id="IPR036465">
    <property type="entry name" value="vWFA_dom_sf"/>
</dbReference>
<dbReference type="InterPro" id="IPR041742">
    <property type="entry name" value="Sec24-like_trunk_dom"/>
</dbReference>
<dbReference type="InterPro" id="IPR006896">
    <property type="entry name" value="Sec23/24_trunk_dom"/>
</dbReference>
<dbReference type="Gene3D" id="2.30.30.380">
    <property type="entry name" value="Zn-finger domain of Sec23/24"/>
    <property type="match status" value="1"/>
</dbReference>
<dbReference type="InterPro" id="IPR029006">
    <property type="entry name" value="ADF-H/Gelsolin-like_dom_sf"/>
</dbReference>
<organism evidence="15">
    <name type="scientific">Dunaliella tertiolecta</name>
    <name type="common">Green alga</name>
    <dbReference type="NCBI Taxonomy" id="3047"/>
    <lineage>
        <taxon>Eukaryota</taxon>
        <taxon>Viridiplantae</taxon>
        <taxon>Chlorophyta</taxon>
        <taxon>core chlorophytes</taxon>
        <taxon>Chlorophyceae</taxon>
        <taxon>CS clade</taxon>
        <taxon>Chlamydomonadales</taxon>
        <taxon>Dunaliellaceae</taxon>
        <taxon>Dunaliella</taxon>
    </lineage>
</organism>
<dbReference type="EMBL" id="HBIP01015470">
    <property type="protein sequence ID" value="CAE0493914.1"/>
    <property type="molecule type" value="Transcribed_RNA"/>
</dbReference>
<dbReference type="Pfam" id="PF04811">
    <property type="entry name" value="Sec23_trunk"/>
    <property type="match status" value="1"/>
</dbReference>
<dbReference type="CDD" id="cd01479">
    <property type="entry name" value="Sec24-like"/>
    <property type="match status" value="1"/>
</dbReference>
<dbReference type="GO" id="GO:0006886">
    <property type="term" value="P:intracellular protein transport"/>
    <property type="evidence" value="ECO:0007669"/>
    <property type="project" value="InterPro"/>
</dbReference>
<gene>
    <name evidence="15" type="ORF">DTER00134_LOCUS8987</name>
    <name evidence="16" type="ORF">DTER00134_LOCUS8988</name>
</gene>
<evidence type="ECO:0000256" key="10">
    <source>
        <dbReference type="SAM" id="MobiDB-lite"/>
    </source>
</evidence>
<feature type="compositionally biased region" description="Pro residues" evidence="10">
    <location>
        <begin position="87"/>
        <end position="131"/>
    </location>
</feature>
<evidence type="ECO:0000256" key="8">
    <source>
        <dbReference type="ARBA" id="ARBA00023034"/>
    </source>
</evidence>
<feature type="domain" description="Sec23/Sec24 helical" evidence="13">
    <location>
        <begin position="834"/>
        <end position="937"/>
    </location>
</feature>
<proteinExistence type="inferred from homology"/>
<dbReference type="GO" id="GO:0090110">
    <property type="term" value="P:COPII-coated vesicle cargo loading"/>
    <property type="evidence" value="ECO:0007669"/>
    <property type="project" value="TreeGrafter"/>
</dbReference>
<dbReference type="PRINTS" id="PR01217">
    <property type="entry name" value="PRICHEXTENSN"/>
</dbReference>
<evidence type="ECO:0000256" key="9">
    <source>
        <dbReference type="ARBA" id="ARBA00023136"/>
    </source>
</evidence>
<dbReference type="InterPro" id="IPR036174">
    <property type="entry name" value="Znf_Sec23_Sec24_sf"/>
</dbReference>
<dbReference type="PANTHER" id="PTHR13803:SF39">
    <property type="entry name" value="SECRETORY 24AB, ISOFORM A"/>
    <property type="match status" value="1"/>
</dbReference>
<evidence type="ECO:0000256" key="6">
    <source>
        <dbReference type="ARBA" id="ARBA00022892"/>
    </source>
</evidence>
<keyword evidence="4" id="KW-0813">Transport</keyword>
<keyword evidence="7" id="KW-0653">Protein transport</keyword>
<comment type="subcellular location">
    <subcellularLocation>
        <location evidence="2">Endoplasmic reticulum membrane</location>
    </subcellularLocation>
    <subcellularLocation>
        <location evidence="1">Golgi apparatus membrane</location>
    </subcellularLocation>
</comment>
<dbReference type="Pfam" id="PF04815">
    <property type="entry name" value="Sec23_helical"/>
    <property type="match status" value="1"/>
</dbReference>
<feature type="domain" description="Sec23/Sec24 beta-sandwich" evidence="14">
    <location>
        <begin position="739"/>
        <end position="823"/>
    </location>
</feature>
<dbReference type="GO" id="GO:0070971">
    <property type="term" value="C:endoplasmic reticulum exit site"/>
    <property type="evidence" value="ECO:0007669"/>
    <property type="project" value="TreeGrafter"/>
</dbReference>
<keyword evidence="5" id="KW-0256">Endoplasmic reticulum</keyword>
<dbReference type="GO" id="GO:0000149">
    <property type="term" value="F:SNARE binding"/>
    <property type="evidence" value="ECO:0007669"/>
    <property type="project" value="TreeGrafter"/>
</dbReference>
<dbReference type="Pfam" id="PF04810">
    <property type="entry name" value="zf-Sec23_Sec24"/>
    <property type="match status" value="1"/>
</dbReference>
<evidence type="ECO:0000259" key="12">
    <source>
        <dbReference type="Pfam" id="PF04811"/>
    </source>
</evidence>
<evidence type="ECO:0000256" key="7">
    <source>
        <dbReference type="ARBA" id="ARBA00022927"/>
    </source>
</evidence>
<reference evidence="15" key="1">
    <citation type="submission" date="2021-01" db="EMBL/GenBank/DDBJ databases">
        <authorList>
            <person name="Corre E."/>
            <person name="Pelletier E."/>
            <person name="Niang G."/>
            <person name="Scheremetjew M."/>
            <person name="Finn R."/>
            <person name="Kale V."/>
            <person name="Holt S."/>
            <person name="Cochrane G."/>
            <person name="Meng A."/>
            <person name="Brown T."/>
            <person name="Cohen L."/>
        </authorList>
    </citation>
    <scope>NUCLEOTIDE SEQUENCE</scope>
    <source>
        <strain evidence="15">CCMP1320</strain>
    </source>
</reference>
<evidence type="ECO:0000256" key="2">
    <source>
        <dbReference type="ARBA" id="ARBA00004586"/>
    </source>
</evidence>
<sequence length="1094" mass="115818">MYNPGGPPPGGGTPMMPGIPGGAPVPPGLPNGAPFPPFPPGPRPPGMPPMSAPLPPPGGAIPPPPMPGGANMFGGGPVRPLMGPPAGGAPPPIPGAPFRPAFPPGGPTPAVPPPQPGPAGVPPPAFAPSPLIPGGRPMQSPLSQTGSGPLPSMPLATPPVPPNSGPLHARSASHSGTLTSPPGSTPPPLPPSPLGTAPLQPPAFGPPPPVRPGMPVPAPRSGLMPPPPPLPGGIAPPPPFGGPPAPGPWEARASMPGMPAPPFSTGMTPPPPPGPISPGMSMPPPPPMNNLIPPPPPGPLMPPGPPILPPQAGGYNPYDAQPLTEKFEALSMGGGLGPDPHGIDLAALPRPTGEQKAAALNPAEPSHPTNCSLDNMRLTVQAMPNSSALRARWPLPLGLVVHPMSDDAKGDQVPIVDLGSCGIIRCRKCRTYMNPHMTWVDAGRRYKCNVCHILNEVPVEYFSHLDHTGQRTDLAMRPELSGGTVEYVAPAEYMVRPPQPPTFMFVIDVSHAAATSGMIATVCATIRDTLDSLPGEERTLIGILTFDSTLHFYNLKSSLTTPQMLVVAEIDEPFVPLPDDLLVNLRESKSVIESLLDSLPTTFAKNACVESATGPALHAAFMMMQHIGGKLLLFQASAPSLGTGKIKNRENLALYGTDREPSLWQPDDPFYKRFAAECSRVQITMDVFAFNMQSIDLPSLAAIPRYTCGDLNHYAGFTAARDGAKLRAELSHNLTRATAWEAVMRVRCSRGLRISSFHGHFFNRSTDLLALPTCDPDKAFGMQISHEENLIQGPLAFVQCALLYTNSNGERRIRVHTLSVPVVTELSDMFKAADHVATCGLMCKLGIEKSLVSKLEEARTMVQTKLSATLKEFRMMSAAARAAANRLVLPESLRMLPLWMLCLIKSPALKGGAKDVSPDERIVVGHDIMAASPASLVKLLYPDLYPLHEAGGEWGTPDADGMVQLPTTLPLTGACLDERGAYLLDNGRVMLLWLGRMLDRAWGLEVFGVDVQTANPAEPLDLEPARPESALSMRINAVLAALRSPGQHYQQCFVVRQGSPLELHLAQYFVEDRGPGMHSYADWMLLIHKAVLSK</sequence>
<evidence type="ECO:0000313" key="15">
    <source>
        <dbReference type="EMBL" id="CAE0493914.1"/>
    </source>
</evidence>
<dbReference type="SUPFAM" id="SSF53300">
    <property type="entry name" value="vWA-like"/>
    <property type="match status" value="1"/>
</dbReference>
<dbReference type="InterPro" id="IPR036175">
    <property type="entry name" value="Sec23/24_helical_dom_sf"/>
</dbReference>
<protein>
    <submittedName>
        <fullName evidence="15">Uncharacterized protein</fullName>
    </submittedName>
</protein>
<keyword evidence="6" id="KW-0931">ER-Golgi transport</keyword>
<dbReference type="Gene3D" id="1.20.120.730">
    <property type="entry name" value="Sec23/Sec24 helical domain"/>
    <property type="match status" value="1"/>
</dbReference>
<dbReference type="SUPFAM" id="SSF82754">
    <property type="entry name" value="C-terminal, gelsolin-like domain of Sec23/24"/>
    <property type="match status" value="1"/>
</dbReference>
<feature type="compositionally biased region" description="Pro residues" evidence="10">
    <location>
        <begin position="183"/>
        <end position="247"/>
    </location>
</feature>